<dbReference type="Proteomes" id="UP000803884">
    <property type="component" value="Unassembled WGS sequence"/>
</dbReference>
<dbReference type="GeneID" id="96004903"/>
<keyword evidence="2" id="KW-1185">Reference proteome</keyword>
<sequence length="162" mass="17741">MSSFMRVIHLAQALLSGYGAFHSYKAIVNLQTYEATTKKLAKWSDEVGKQLHKTRTTQATAALTILFSTLTSLTLGIKPEVFPSSVLYAAPPCLVIVVLLARSHVSNYWAPSDGKTVGVKVPLPNLDEYNKAQRATEEVLKVLQWVEWSWVGASLGAGMVGY</sequence>
<reference evidence="1 2" key="1">
    <citation type="journal article" date="2020" name="Microbiol. Resour. Announc.">
        <title>Draft Genome Sequence of a Cladosporium Species Isolated from the Mesophotic Ascidian Didemnum maculosum.</title>
        <authorList>
            <person name="Gioti A."/>
            <person name="Siaperas R."/>
            <person name="Nikolaivits E."/>
            <person name="Le Goff G."/>
            <person name="Ouazzani J."/>
            <person name="Kotoulas G."/>
            <person name="Topakas E."/>
        </authorList>
    </citation>
    <scope>NUCLEOTIDE SEQUENCE [LARGE SCALE GENOMIC DNA]</scope>
    <source>
        <strain evidence="1 2">TM138-S3</strain>
    </source>
</reference>
<dbReference type="AlphaFoldDB" id="A0AB34KRT4"/>
<organism evidence="1 2">
    <name type="scientific">Cladosporium halotolerans</name>
    <dbReference type="NCBI Taxonomy" id="1052096"/>
    <lineage>
        <taxon>Eukaryota</taxon>
        <taxon>Fungi</taxon>
        <taxon>Dikarya</taxon>
        <taxon>Ascomycota</taxon>
        <taxon>Pezizomycotina</taxon>
        <taxon>Dothideomycetes</taxon>
        <taxon>Dothideomycetidae</taxon>
        <taxon>Cladosporiales</taxon>
        <taxon>Cladosporiaceae</taxon>
        <taxon>Cladosporium</taxon>
    </lineage>
</organism>
<gene>
    <name evidence="1" type="ORF">WHR41_03459</name>
</gene>
<name>A0AB34KRT4_9PEZI</name>
<comment type="caution">
    <text evidence="1">The sequence shown here is derived from an EMBL/GenBank/DDBJ whole genome shotgun (WGS) entry which is preliminary data.</text>
</comment>
<dbReference type="EMBL" id="JAAQHG020000009">
    <property type="protein sequence ID" value="KAL1587798.1"/>
    <property type="molecule type" value="Genomic_DNA"/>
</dbReference>
<accession>A0AB34KRT4</accession>
<dbReference type="RefSeq" id="XP_069230903.1">
    <property type="nucleotide sequence ID" value="XM_069372065.1"/>
</dbReference>
<proteinExistence type="predicted"/>
<evidence type="ECO:0000313" key="1">
    <source>
        <dbReference type="EMBL" id="KAL1587798.1"/>
    </source>
</evidence>
<evidence type="ECO:0000313" key="2">
    <source>
        <dbReference type="Proteomes" id="UP000803884"/>
    </source>
</evidence>
<protein>
    <submittedName>
        <fullName evidence="1">Uncharacterized protein</fullName>
    </submittedName>
</protein>